<comment type="caution">
    <text evidence="6">The sequence shown here is derived from an EMBL/GenBank/DDBJ whole genome shotgun (WGS) entry which is preliminary data.</text>
</comment>
<name>A0A2S7TAN4_9FLAO</name>
<evidence type="ECO:0000313" key="7">
    <source>
        <dbReference type="Proteomes" id="UP000239366"/>
    </source>
</evidence>
<keyword evidence="2 5" id="KW-0812">Transmembrane</keyword>
<dbReference type="RefSeq" id="WP_105002300.1">
    <property type="nucleotide sequence ID" value="NZ_MQVX01000001.1"/>
</dbReference>
<keyword evidence="4 5" id="KW-0472">Membrane</keyword>
<dbReference type="OrthoDB" id="5524812at2"/>
<proteinExistence type="predicted"/>
<comment type="subcellular location">
    <subcellularLocation>
        <location evidence="1">Membrane</location>
        <topology evidence="1">Multi-pass membrane protein</topology>
    </subcellularLocation>
</comment>
<feature type="transmembrane region" description="Helical" evidence="5">
    <location>
        <begin position="7"/>
        <end position="26"/>
    </location>
</feature>
<keyword evidence="7" id="KW-1185">Reference proteome</keyword>
<feature type="transmembrane region" description="Helical" evidence="5">
    <location>
        <begin position="68"/>
        <end position="86"/>
    </location>
</feature>
<dbReference type="EMBL" id="MQVX01000001">
    <property type="protein sequence ID" value="PQJ16631.1"/>
    <property type="molecule type" value="Genomic_DNA"/>
</dbReference>
<evidence type="ECO:0000256" key="5">
    <source>
        <dbReference type="SAM" id="Phobius"/>
    </source>
</evidence>
<feature type="transmembrane region" description="Helical" evidence="5">
    <location>
        <begin position="91"/>
        <end position="110"/>
    </location>
</feature>
<dbReference type="Proteomes" id="UP000239366">
    <property type="component" value="Unassembled WGS sequence"/>
</dbReference>
<evidence type="ECO:0000256" key="1">
    <source>
        <dbReference type="ARBA" id="ARBA00004141"/>
    </source>
</evidence>
<evidence type="ECO:0000256" key="3">
    <source>
        <dbReference type="ARBA" id="ARBA00022989"/>
    </source>
</evidence>
<organism evidence="6 7">
    <name type="scientific">Aureicoccus marinus</name>
    <dbReference type="NCBI Taxonomy" id="754435"/>
    <lineage>
        <taxon>Bacteria</taxon>
        <taxon>Pseudomonadati</taxon>
        <taxon>Bacteroidota</taxon>
        <taxon>Flavobacteriia</taxon>
        <taxon>Flavobacteriales</taxon>
        <taxon>Flavobacteriaceae</taxon>
        <taxon>Aureicoccus</taxon>
    </lineage>
</organism>
<dbReference type="Pfam" id="PF07681">
    <property type="entry name" value="DoxX"/>
    <property type="match status" value="1"/>
</dbReference>
<evidence type="ECO:0000256" key="4">
    <source>
        <dbReference type="ARBA" id="ARBA00023136"/>
    </source>
</evidence>
<gene>
    <name evidence="6" type="ORF">BST99_13715</name>
</gene>
<protein>
    <submittedName>
        <fullName evidence="6">DoxX protein</fullName>
    </submittedName>
</protein>
<dbReference type="AlphaFoldDB" id="A0A2S7TAN4"/>
<evidence type="ECO:0000256" key="2">
    <source>
        <dbReference type="ARBA" id="ARBA00022692"/>
    </source>
</evidence>
<dbReference type="InterPro" id="IPR032808">
    <property type="entry name" value="DoxX"/>
</dbReference>
<accession>A0A2S7TAN4</accession>
<dbReference type="GO" id="GO:0016020">
    <property type="term" value="C:membrane"/>
    <property type="evidence" value="ECO:0007669"/>
    <property type="project" value="UniProtKB-SubCell"/>
</dbReference>
<feature type="transmembrane region" description="Helical" evidence="5">
    <location>
        <begin position="116"/>
        <end position="134"/>
    </location>
</feature>
<sequence length="152" mass="17593">MKKYTKIFYIVLRLFIGVVMINGGIYKFSEPRPSLTEVVQTVEELQESNNTNELKKTLYISGMQQTGYFWEVLGVCEIVFGLLLLLQGTSFIGAILLLPITFHIFFYHVFLEPEGLRPLATTGALFVGNILLVLKDRHFWKPLLWVHPWKEK</sequence>
<evidence type="ECO:0000313" key="6">
    <source>
        <dbReference type="EMBL" id="PQJ16631.1"/>
    </source>
</evidence>
<keyword evidence="3 5" id="KW-1133">Transmembrane helix</keyword>
<reference evidence="7" key="1">
    <citation type="submission" date="2016-11" db="EMBL/GenBank/DDBJ databases">
        <title>Trade-off between light-utilization and light-protection in marine flavobacteria.</title>
        <authorList>
            <person name="Kumagai Y."/>
            <person name="Yoshizawa S."/>
            <person name="Kogure K."/>
        </authorList>
    </citation>
    <scope>NUCLEOTIDE SEQUENCE [LARGE SCALE GENOMIC DNA]</scope>
    <source>
        <strain evidence="7">SG-18</strain>
    </source>
</reference>